<reference evidence="7 8" key="1">
    <citation type="journal article" date="2011" name="J. Bacteriol.">
        <title>Draft genome of the psychrotolerant acidophile Acidithiobacillus ferrivorans SS3.</title>
        <authorList>
            <person name="Liljeqvist M."/>
            <person name="Valdes J."/>
            <person name="Holmes D.S."/>
            <person name="Dopson M."/>
        </authorList>
    </citation>
    <scope>NUCLEOTIDE SEQUENCE [LARGE SCALE GENOMIC DNA]</scope>
    <source>
        <strain evidence="7 8">SS3</strain>
    </source>
</reference>
<dbReference type="SUPFAM" id="SSF55073">
    <property type="entry name" value="Nucleotide cyclase"/>
    <property type="match status" value="1"/>
</dbReference>
<dbReference type="InterPro" id="IPR029787">
    <property type="entry name" value="Nucleotide_cyclase"/>
</dbReference>
<proteinExistence type="predicted"/>
<evidence type="ECO:0000313" key="8">
    <source>
        <dbReference type="Proteomes" id="UP000009220"/>
    </source>
</evidence>
<dbReference type="PANTHER" id="PTHR44757">
    <property type="entry name" value="DIGUANYLATE CYCLASE DGCP"/>
    <property type="match status" value="1"/>
</dbReference>
<dbReference type="eggNOG" id="COG5001">
    <property type="taxonomic scope" value="Bacteria"/>
</dbReference>
<evidence type="ECO:0000259" key="4">
    <source>
        <dbReference type="PROSITE" id="PS50110"/>
    </source>
</evidence>
<accession>G0JQG1</accession>
<dbReference type="CDD" id="cd17551">
    <property type="entry name" value="REC_RpfG-like"/>
    <property type="match status" value="1"/>
</dbReference>
<comment type="catalytic activity">
    <reaction evidence="1">
        <text>3',3'-c-di-GMP + H2O = 5'-phosphoguanylyl(3'-&gt;5')guanosine + H(+)</text>
        <dbReference type="Rhea" id="RHEA:24902"/>
        <dbReference type="ChEBI" id="CHEBI:15377"/>
        <dbReference type="ChEBI" id="CHEBI:15378"/>
        <dbReference type="ChEBI" id="CHEBI:58754"/>
        <dbReference type="ChEBI" id="CHEBI:58805"/>
        <dbReference type="EC" id="3.1.4.52"/>
    </reaction>
    <physiologicalReaction direction="left-to-right" evidence="1">
        <dbReference type="Rhea" id="RHEA:24903"/>
    </physiologicalReaction>
</comment>
<dbReference type="InterPro" id="IPR035919">
    <property type="entry name" value="EAL_sf"/>
</dbReference>
<dbReference type="KEGG" id="afi:Acife_1337"/>
<evidence type="ECO:0000256" key="3">
    <source>
        <dbReference type="SAM" id="Coils"/>
    </source>
</evidence>
<dbReference type="Pfam" id="PF00990">
    <property type="entry name" value="GGDEF"/>
    <property type="match status" value="1"/>
</dbReference>
<dbReference type="AlphaFoldDB" id="G0JQG1"/>
<dbReference type="InterPro" id="IPR001789">
    <property type="entry name" value="Sig_transdc_resp-reg_receiver"/>
</dbReference>
<dbReference type="InterPro" id="IPR011006">
    <property type="entry name" value="CheY-like_superfamily"/>
</dbReference>
<dbReference type="SUPFAM" id="SSF141868">
    <property type="entry name" value="EAL domain-like"/>
    <property type="match status" value="1"/>
</dbReference>
<feature type="domain" description="EAL" evidence="5">
    <location>
        <begin position="381"/>
        <end position="635"/>
    </location>
</feature>
<protein>
    <submittedName>
        <fullName evidence="7">Response regulator receiver modulated diguanylate cyclase/phosphodiesterase</fullName>
    </submittedName>
</protein>
<dbReference type="FunFam" id="3.30.70.270:FF:000001">
    <property type="entry name" value="Diguanylate cyclase domain protein"/>
    <property type="match status" value="1"/>
</dbReference>
<dbReference type="SMART" id="SM00267">
    <property type="entry name" value="GGDEF"/>
    <property type="match status" value="1"/>
</dbReference>
<dbReference type="Pfam" id="PF00563">
    <property type="entry name" value="EAL"/>
    <property type="match status" value="1"/>
</dbReference>
<organism evidence="7 8">
    <name type="scientific">Acidithiobacillus ferrivorans SS3</name>
    <dbReference type="NCBI Taxonomy" id="743299"/>
    <lineage>
        <taxon>Bacteria</taxon>
        <taxon>Pseudomonadati</taxon>
        <taxon>Pseudomonadota</taxon>
        <taxon>Acidithiobacillia</taxon>
        <taxon>Acidithiobacillales</taxon>
        <taxon>Acidithiobacillaceae</taxon>
        <taxon>Acidithiobacillus</taxon>
    </lineage>
</organism>
<dbReference type="Gene3D" id="3.20.20.450">
    <property type="entry name" value="EAL domain"/>
    <property type="match status" value="1"/>
</dbReference>
<feature type="coiled-coil region" evidence="3">
    <location>
        <begin position="139"/>
        <end position="204"/>
    </location>
</feature>
<dbReference type="EMBL" id="CP002985">
    <property type="protein sequence ID" value="AEM47492.1"/>
    <property type="molecule type" value="Genomic_DNA"/>
</dbReference>
<dbReference type="CDD" id="cd01948">
    <property type="entry name" value="EAL"/>
    <property type="match status" value="1"/>
</dbReference>
<evidence type="ECO:0000313" key="7">
    <source>
        <dbReference type="EMBL" id="AEM47492.1"/>
    </source>
</evidence>
<dbReference type="CDD" id="cd01949">
    <property type="entry name" value="GGDEF"/>
    <property type="match status" value="1"/>
</dbReference>
<evidence type="ECO:0000259" key="6">
    <source>
        <dbReference type="PROSITE" id="PS50887"/>
    </source>
</evidence>
<dbReference type="Gene3D" id="3.30.70.270">
    <property type="match status" value="1"/>
</dbReference>
<name>G0JQG1_9PROT</name>
<dbReference type="PANTHER" id="PTHR44757:SF2">
    <property type="entry name" value="BIOFILM ARCHITECTURE MAINTENANCE PROTEIN MBAA"/>
    <property type="match status" value="1"/>
</dbReference>
<feature type="domain" description="GGDEF" evidence="6">
    <location>
        <begin position="239"/>
        <end position="372"/>
    </location>
</feature>
<dbReference type="PROSITE" id="PS50110">
    <property type="entry name" value="RESPONSE_REGULATORY"/>
    <property type="match status" value="1"/>
</dbReference>
<keyword evidence="2" id="KW-0597">Phosphoprotein</keyword>
<evidence type="ECO:0000256" key="1">
    <source>
        <dbReference type="ARBA" id="ARBA00051114"/>
    </source>
</evidence>
<dbReference type="GO" id="GO:0071732">
    <property type="term" value="P:cellular response to nitric oxide"/>
    <property type="evidence" value="ECO:0007669"/>
    <property type="project" value="UniProtKB-ARBA"/>
</dbReference>
<dbReference type="PROSITE" id="PS50883">
    <property type="entry name" value="EAL"/>
    <property type="match status" value="1"/>
</dbReference>
<dbReference type="HOGENOM" id="CLU_000445_70_50_6"/>
<dbReference type="RefSeq" id="WP_014028749.1">
    <property type="nucleotide sequence ID" value="NC_015942.1"/>
</dbReference>
<dbReference type="InterPro" id="IPR043128">
    <property type="entry name" value="Rev_trsase/Diguanyl_cyclase"/>
</dbReference>
<dbReference type="SUPFAM" id="SSF52172">
    <property type="entry name" value="CheY-like"/>
    <property type="match status" value="1"/>
</dbReference>
<dbReference type="NCBIfam" id="TIGR00254">
    <property type="entry name" value="GGDEF"/>
    <property type="match status" value="1"/>
</dbReference>
<dbReference type="PROSITE" id="PS50887">
    <property type="entry name" value="GGDEF"/>
    <property type="match status" value="1"/>
</dbReference>
<dbReference type="InterPro" id="IPR001633">
    <property type="entry name" value="EAL_dom"/>
</dbReference>
<dbReference type="InterPro" id="IPR052155">
    <property type="entry name" value="Biofilm_reg_signaling"/>
</dbReference>
<evidence type="ECO:0000259" key="5">
    <source>
        <dbReference type="PROSITE" id="PS50883"/>
    </source>
</evidence>
<dbReference type="Pfam" id="PF00072">
    <property type="entry name" value="Response_reg"/>
    <property type="match status" value="1"/>
</dbReference>
<feature type="domain" description="Response regulatory" evidence="4">
    <location>
        <begin position="11"/>
        <end position="126"/>
    </location>
</feature>
<dbReference type="GO" id="GO:0000160">
    <property type="term" value="P:phosphorelay signal transduction system"/>
    <property type="evidence" value="ECO:0007669"/>
    <property type="project" value="InterPro"/>
</dbReference>
<gene>
    <name evidence="7" type="ORF">Acife_1337</name>
</gene>
<dbReference type="Gene3D" id="3.40.50.2300">
    <property type="match status" value="1"/>
</dbReference>
<evidence type="ECO:0000256" key="2">
    <source>
        <dbReference type="PROSITE-ProRule" id="PRU00169"/>
    </source>
</evidence>
<dbReference type="STRING" id="743299.Acife_1337"/>
<dbReference type="GO" id="GO:0071111">
    <property type="term" value="F:cyclic-guanylate-specific phosphodiesterase activity"/>
    <property type="evidence" value="ECO:0007669"/>
    <property type="project" value="UniProtKB-EC"/>
</dbReference>
<dbReference type="SMART" id="SM00448">
    <property type="entry name" value="REC"/>
    <property type="match status" value="1"/>
</dbReference>
<dbReference type="InterPro" id="IPR000160">
    <property type="entry name" value="GGDEF_dom"/>
</dbReference>
<keyword evidence="3" id="KW-0175">Coiled coil</keyword>
<dbReference type="Proteomes" id="UP000009220">
    <property type="component" value="Chromosome"/>
</dbReference>
<sequence>MPSASDIFNASLLIVDDKEANVLLLERMLRGAGYASIASTTVSHTVCEFHRKNRYDLILLDLQMPGMDGFRVMECLKTIELDGYLPVLVITAQPEHQLRALQAGAKDFISKPFDLPEVLMRIRNMLEVRLLHRESKHHCRMLEETVQELRAAKSGLRSTKAALSKEKAALDEHILQLQQANEHLVVATIKAHELTDQIQAARDQMDYTAQHDALTGLPNRLLLQDRLGQAIEAARRQERPLAVMFLDLDRFKYVNDSLGHAMGDLLLQSVARRLKGGLRHSDTISRQGGDEFVVLLPNIEHAEDAALSADKILAALTPPHRIGEHEFHISVSIGISIYPDDGQDTEILLKSADAAMYYAKENGRNAYKFFEPEMNARVVQRQSIETDLRRALERQEFVLHYQPVIHLLSGKTVGVEALIRWQHPERGILLPDEFVPIAEECGLILPIGRWVLREACSQAQAWIQAGFPAITVAINTSAFEFRGKNFVENIRAILAETGLAPHLLELEMTETVLMSDSASTNAVLNALVDIGIKLAIDDFGTGYSSLTYLRQYPVDALKIDQSFVRQMTSSTDSTSIVDAVINLGINLKKRTVAEGIETAEQHALLLALHCDEGQGYYFSPPVPAGEFAALLQSGILPLSEHRHRGTS</sequence>
<dbReference type="SMART" id="SM00052">
    <property type="entry name" value="EAL"/>
    <property type="match status" value="1"/>
</dbReference>
<dbReference type="FunFam" id="3.20.20.450:FF:000001">
    <property type="entry name" value="Cyclic di-GMP phosphodiesterase yahA"/>
    <property type="match status" value="1"/>
</dbReference>
<feature type="modified residue" description="4-aspartylphosphate" evidence="2">
    <location>
        <position position="61"/>
    </location>
</feature>